<keyword evidence="3" id="KW-0309">Germination</keyword>
<feature type="compositionally biased region" description="Gly residues" evidence="8">
    <location>
        <begin position="60"/>
        <end position="73"/>
    </location>
</feature>
<keyword evidence="5" id="KW-0472">Membrane</keyword>
<dbReference type="PANTHER" id="PTHR35789">
    <property type="entry name" value="SPORE GERMINATION PROTEIN B3"/>
    <property type="match status" value="1"/>
</dbReference>
<evidence type="ECO:0000256" key="7">
    <source>
        <dbReference type="ARBA" id="ARBA00023288"/>
    </source>
</evidence>
<evidence type="ECO:0000256" key="4">
    <source>
        <dbReference type="ARBA" id="ARBA00022729"/>
    </source>
</evidence>
<evidence type="ECO:0000256" key="1">
    <source>
        <dbReference type="ARBA" id="ARBA00004635"/>
    </source>
</evidence>
<gene>
    <name evidence="12" type="ORF">ACFO8Q_11335</name>
</gene>
<dbReference type="Gene3D" id="3.30.300.210">
    <property type="entry name" value="Nutrient germinant receptor protein C, domain 3"/>
    <property type="match status" value="1"/>
</dbReference>
<evidence type="ECO:0000313" key="12">
    <source>
        <dbReference type="EMBL" id="MFC4767946.1"/>
    </source>
</evidence>
<sequence length="397" mass="44222">MKSFLLFLILCTNMLFLTGCWDRTELNDLALVEGVGIDTTQDKMIELTVQLSIPKAFGGGQGMGGGGGGGGEGRQTLSRSGKGRTIVDALAILQEKLPRKVFWGHAKAIVIGEKLAKQGVRDELEFFASHPQPRPKSYVFVSKGSAKDVLALLPPLERSSAEVLRELAKSQILMKVTFIEFMDMLSGDAGAAALPMIDVLPPEKGQKQLQTIAYINRTAIFKKDKMIGEIDDAVTRGVLWLRNEIKQANITVTPKDAEGGISALMIRSRTELIPHIDDGKWKLTVKAVSEDDVILNASRWNLLNPNFIGMLEKELEKDLDNRMELALQKVQKEKNADILGFAEAFHRTYPQEWKKVKDRWDEIFPQVEVTFDTQVRVRRPGKASTPQGIPEKEVKKK</sequence>
<dbReference type="RefSeq" id="WP_380025866.1">
    <property type="nucleotide sequence ID" value="NZ_JBHSHC010000093.1"/>
</dbReference>
<evidence type="ECO:0000256" key="6">
    <source>
        <dbReference type="ARBA" id="ARBA00023139"/>
    </source>
</evidence>
<evidence type="ECO:0000259" key="10">
    <source>
        <dbReference type="Pfam" id="PF05504"/>
    </source>
</evidence>
<feature type="region of interest" description="Disordered" evidence="8">
    <location>
        <begin position="378"/>
        <end position="397"/>
    </location>
</feature>
<evidence type="ECO:0000256" key="2">
    <source>
        <dbReference type="ARBA" id="ARBA00007886"/>
    </source>
</evidence>
<evidence type="ECO:0000256" key="8">
    <source>
        <dbReference type="SAM" id="MobiDB-lite"/>
    </source>
</evidence>
<feature type="chain" id="PRO_5046635014" evidence="9">
    <location>
        <begin position="18"/>
        <end position="397"/>
    </location>
</feature>
<comment type="similarity">
    <text evidence="2">Belongs to the GerABKC lipoprotein family.</text>
</comment>
<evidence type="ECO:0000313" key="13">
    <source>
        <dbReference type="Proteomes" id="UP001596002"/>
    </source>
</evidence>
<dbReference type="Pfam" id="PF05504">
    <property type="entry name" value="Spore_GerAC"/>
    <property type="match status" value="1"/>
</dbReference>
<keyword evidence="13" id="KW-1185">Reference proteome</keyword>
<organism evidence="12 13">
    <name type="scientific">Effusibacillus consociatus</name>
    <dbReference type="NCBI Taxonomy" id="1117041"/>
    <lineage>
        <taxon>Bacteria</taxon>
        <taxon>Bacillati</taxon>
        <taxon>Bacillota</taxon>
        <taxon>Bacilli</taxon>
        <taxon>Bacillales</taxon>
        <taxon>Alicyclobacillaceae</taxon>
        <taxon>Effusibacillus</taxon>
    </lineage>
</organism>
<evidence type="ECO:0000259" key="11">
    <source>
        <dbReference type="Pfam" id="PF25198"/>
    </source>
</evidence>
<comment type="caution">
    <text evidence="12">The sequence shown here is derived from an EMBL/GenBank/DDBJ whole genome shotgun (WGS) entry which is preliminary data.</text>
</comment>
<proteinExistence type="inferred from homology"/>
<feature type="domain" description="Spore germination GerAC-like C-terminal" evidence="10">
    <location>
        <begin position="217"/>
        <end position="381"/>
    </location>
</feature>
<accession>A0ABV9Q1A1</accession>
<evidence type="ECO:0000256" key="9">
    <source>
        <dbReference type="SAM" id="SignalP"/>
    </source>
</evidence>
<feature type="region of interest" description="Disordered" evidence="8">
    <location>
        <begin position="60"/>
        <end position="80"/>
    </location>
</feature>
<dbReference type="Pfam" id="PF25198">
    <property type="entry name" value="Spore_GerAC_N"/>
    <property type="match status" value="1"/>
</dbReference>
<evidence type="ECO:0000256" key="5">
    <source>
        <dbReference type="ARBA" id="ARBA00023136"/>
    </source>
</evidence>
<keyword evidence="7" id="KW-0449">Lipoprotein</keyword>
<protein>
    <submittedName>
        <fullName evidence="12">Ger(X)C family spore germination protein</fullName>
    </submittedName>
</protein>
<dbReference type="PANTHER" id="PTHR35789:SF1">
    <property type="entry name" value="SPORE GERMINATION PROTEIN B3"/>
    <property type="match status" value="1"/>
</dbReference>
<reference evidence="13" key="1">
    <citation type="journal article" date="2019" name="Int. J. Syst. Evol. Microbiol.">
        <title>The Global Catalogue of Microorganisms (GCM) 10K type strain sequencing project: providing services to taxonomists for standard genome sequencing and annotation.</title>
        <authorList>
            <consortium name="The Broad Institute Genomics Platform"/>
            <consortium name="The Broad Institute Genome Sequencing Center for Infectious Disease"/>
            <person name="Wu L."/>
            <person name="Ma J."/>
        </authorList>
    </citation>
    <scope>NUCLEOTIDE SEQUENCE [LARGE SCALE GENOMIC DNA]</scope>
    <source>
        <strain evidence="13">WYCCWR 12678</strain>
    </source>
</reference>
<dbReference type="InterPro" id="IPR057336">
    <property type="entry name" value="GerAC_N"/>
</dbReference>
<name>A0ABV9Q1A1_9BACL</name>
<dbReference type="EMBL" id="JBHSHC010000093">
    <property type="protein sequence ID" value="MFC4767946.1"/>
    <property type="molecule type" value="Genomic_DNA"/>
</dbReference>
<dbReference type="Proteomes" id="UP001596002">
    <property type="component" value="Unassembled WGS sequence"/>
</dbReference>
<dbReference type="NCBIfam" id="TIGR02887">
    <property type="entry name" value="spore_ger_x_C"/>
    <property type="match status" value="1"/>
</dbReference>
<comment type="subcellular location">
    <subcellularLocation>
        <location evidence="1">Membrane</location>
        <topology evidence="1">Lipid-anchor</topology>
    </subcellularLocation>
</comment>
<evidence type="ECO:0000256" key="3">
    <source>
        <dbReference type="ARBA" id="ARBA00022544"/>
    </source>
</evidence>
<feature type="signal peptide" evidence="9">
    <location>
        <begin position="1"/>
        <end position="17"/>
    </location>
</feature>
<dbReference type="InterPro" id="IPR038501">
    <property type="entry name" value="Spore_GerAC_C_sf"/>
</dbReference>
<keyword evidence="4 9" id="KW-0732">Signal</keyword>
<feature type="domain" description="Spore germination protein N-terminal" evidence="11">
    <location>
        <begin position="22"/>
        <end position="198"/>
    </location>
</feature>
<keyword evidence="6" id="KW-0564">Palmitate</keyword>
<dbReference type="Gene3D" id="6.20.190.10">
    <property type="entry name" value="Nutrient germinant receptor protein C, domain 1"/>
    <property type="match status" value="1"/>
</dbReference>
<dbReference type="InterPro" id="IPR046953">
    <property type="entry name" value="Spore_GerAC-like_C"/>
</dbReference>
<dbReference type="PROSITE" id="PS51257">
    <property type="entry name" value="PROKAR_LIPOPROTEIN"/>
    <property type="match status" value="1"/>
</dbReference>
<dbReference type="InterPro" id="IPR008844">
    <property type="entry name" value="Spore_GerAC-like"/>
</dbReference>